<evidence type="ECO:0000259" key="3">
    <source>
        <dbReference type="Pfam" id="PF01408"/>
    </source>
</evidence>
<dbReference type="PANTHER" id="PTHR43708">
    <property type="entry name" value="CONSERVED EXPRESSED OXIDOREDUCTASE (EUROFUNG)"/>
    <property type="match status" value="1"/>
</dbReference>
<evidence type="ECO:0000313" key="6">
    <source>
        <dbReference type="Proteomes" id="UP001199054"/>
    </source>
</evidence>
<proteinExistence type="inferred from homology"/>
<protein>
    <submittedName>
        <fullName evidence="5">Gfo/Idh/MocA family oxidoreductase</fullName>
    </submittedName>
</protein>
<organism evidence="5 6">
    <name type="scientific">Streptomyces antimicrobicus</name>
    <dbReference type="NCBI Taxonomy" id="2883108"/>
    <lineage>
        <taxon>Bacteria</taxon>
        <taxon>Bacillati</taxon>
        <taxon>Actinomycetota</taxon>
        <taxon>Actinomycetes</taxon>
        <taxon>Kitasatosporales</taxon>
        <taxon>Streptomycetaceae</taxon>
        <taxon>Streptomyces</taxon>
    </lineage>
</organism>
<dbReference type="SUPFAM" id="SSF51735">
    <property type="entry name" value="NAD(P)-binding Rossmann-fold domains"/>
    <property type="match status" value="1"/>
</dbReference>
<dbReference type="PANTHER" id="PTHR43708:SF5">
    <property type="entry name" value="CONSERVED EXPRESSED OXIDOREDUCTASE (EUROFUNG)-RELATED"/>
    <property type="match status" value="1"/>
</dbReference>
<keyword evidence="6" id="KW-1185">Reference proteome</keyword>
<dbReference type="Pfam" id="PF01408">
    <property type="entry name" value="GFO_IDH_MocA"/>
    <property type="match status" value="1"/>
</dbReference>
<sequence>MSDALRIAVVGYGQVARLHAEITLAEGQILHRVVGRDPDRSAAFAKEFDIAHHGTSLDEALADDAVDAVILGSPNDVHADQARRCILAGKPVLVEIPLAMSAAEAHELADLARARGVTVMVAHTHRYLTGLRGLLGDVAAGTRRFDSVLARYLILRRDRVGSSGYVRSWTDDLLWHHMNHSTDMTLGLLGITDASTVHVQVAHTRPDPTSGKPLDITLTMTTEDGRVGTVVGSYTNETAQVCDYYLAGAGRTVFVEMNVVRDRDGVAYDPAEHPEDEEDRVLQNREFFAATRADRPAAISPDTILPAMDVLQRAQDLIG</sequence>
<dbReference type="Pfam" id="PF19858">
    <property type="entry name" value="OxRdtase_C"/>
    <property type="match status" value="1"/>
</dbReference>
<reference evidence="5 6" key="1">
    <citation type="submission" date="2021-10" db="EMBL/GenBank/DDBJ databases">
        <title>Streptomyces sp. strain SMC 277, a novel streptomycete isolated from soil.</title>
        <authorList>
            <person name="Chanama M."/>
        </authorList>
    </citation>
    <scope>NUCLEOTIDE SEQUENCE [LARGE SCALE GENOMIC DNA]</scope>
    <source>
        <strain evidence="5 6">SMC 277</strain>
    </source>
</reference>
<dbReference type="InterPro" id="IPR045560">
    <property type="entry name" value="LigC_C"/>
</dbReference>
<accession>A0ABS8B0X4</accession>
<dbReference type="RefSeq" id="WP_226724650.1">
    <property type="nucleotide sequence ID" value="NZ_JAJAUY010000005.1"/>
</dbReference>
<feature type="domain" description="4-carboxy-2-hydroxymuconate-6-semialdehyde dehydrogenase-like C-terminal" evidence="4">
    <location>
        <begin position="141"/>
        <end position="242"/>
    </location>
</feature>
<evidence type="ECO:0000313" key="5">
    <source>
        <dbReference type="EMBL" id="MCB5178256.1"/>
    </source>
</evidence>
<evidence type="ECO:0000259" key="4">
    <source>
        <dbReference type="Pfam" id="PF19858"/>
    </source>
</evidence>
<evidence type="ECO:0000256" key="1">
    <source>
        <dbReference type="ARBA" id="ARBA00010928"/>
    </source>
</evidence>
<name>A0ABS8B0X4_9ACTN</name>
<dbReference type="Proteomes" id="UP001199054">
    <property type="component" value="Unassembled WGS sequence"/>
</dbReference>
<dbReference type="InterPro" id="IPR051317">
    <property type="entry name" value="Gfo/Idh/MocA_oxidoreduct"/>
</dbReference>
<feature type="domain" description="Gfo/Idh/MocA-like oxidoreductase N-terminal" evidence="3">
    <location>
        <begin position="5"/>
        <end position="123"/>
    </location>
</feature>
<dbReference type="Gene3D" id="3.40.50.720">
    <property type="entry name" value="NAD(P)-binding Rossmann-like Domain"/>
    <property type="match status" value="1"/>
</dbReference>
<keyword evidence="2" id="KW-0560">Oxidoreductase</keyword>
<dbReference type="InterPro" id="IPR036291">
    <property type="entry name" value="NAD(P)-bd_dom_sf"/>
</dbReference>
<evidence type="ECO:0000256" key="2">
    <source>
        <dbReference type="ARBA" id="ARBA00023002"/>
    </source>
</evidence>
<dbReference type="InterPro" id="IPR000683">
    <property type="entry name" value="Gfo/Idh/MocA-like_OxRdtase_N"/>
</dbReference>
<comment type="caution">
    <text evidence="5">The sequence shown here is derived from an EMBL/GenBank/DDBJ whole genome shotgun (WGS) entry which is preliminary data.</text>
</comment>
<comment type="similarity">
    <text evidence="1">Belongs to the Gfo/Idh/MocA family.</text>
</comment>
<gene>
    <name evidence="5" type="ORF">LG632_02475</name>
</gene>
<dbReference type="EMBL" id="JAJAUY010000005">
    <property type="protein sequence ID" value="MCB5178256.1"/>
    <property type="molecule type" value="Genomic_DNA"/>
</dbReference>
<dbReference type="Gene3D" id="3.30.360.10">
    <property type="entry name" value="Dihydrodipicolinate Reductase, domain 2"/>
    <property type="match status" value="1"/>
</dbReference>